<gene>
    <name evidence="4" type="ORF">DAT39_017273</name>
</gene>
<proteinExistence type="predicted"/>
<dbReference type="Gene3D" id="1.10.10.60">
    <property type="entry name" value="Homeodomain-like"/>
    <property type="match status" value="1"/>
</dbReference>
<dbReference type="Pfam" id="PF00046">
    <property type="entry name" value="Homeodomain"/>
    <property type="match status" value="1"/>
</dbReference>
<evidence type="ECO:0000256" key="1">
    <source>
        <dbReference type="PROSITE-ProRule" id="PRU00108"/>
    </source>
</evidence>
<keyword evidence="1 2" id="KW-0371">Homeobox</keyword>
<evidence type="ECO:0000256" key="2">
    <source>
        <dbReference type="RuleBase" id="RU000682"/>
    </source>
</evidence>
<organism evidence="4 5">
    <name type="scientific">Clarias magur</name>
    <name type="common">Asian catfish</name>
    <name type="synonym">Macropteronotus magur</name>
    <dbReference type="NCBI Taxonomy" id="1594786"/>
    <lineage>
        <taxon>Eukaryota</taxon>
        <taxon>Metazoa</taxon>
        <taxon>Chordata</taxon>
        <taxon>Craniata</taxon>
        <taxon>Vertebrata</taxon>
        <taxon>Euteleostomi</taxon>
        <taxon>Actinopterygii</taxon>
        <taxon>Neopterygii</taxon>
        <taxon>Teleostei</taxon>
        <taxon>Ostariophysi</taxon>
        <taxon>Siluriformes</taxon>
        <taxon>Clariidae</taxon>
        <taxon>Clarias</taxon>
    </lineage>
</organism>
<comment type="caution">
    <text evidence="4">The sequence shown here is derived from an EMBL/GenBank/DDBJ whole genome shotgun (WGS) entry which is preliminary data.</text>
</comment>
<evidence type="ECO:0000313" key="5">
    <source>
        <dbReference type="Proteomes" id="UP000727407"/>
    </source>
</evidence>
<dbReference type="Proteomes" id="UP000727407">
    <property type="component" value="Unassembled WGS sequence"/>
</dbReference>
<keyword evidence="5" id="KW-1185">Reference proteome</keyword>
<dbReference type="AlphaFoldDB" id="A0A8J4TAN0"/>
<dbReference type="PROSITE" id="PS50071">
    <property type="entry name" value="HOMEOBOX_2"/>
    <property type="match status" value="1"/>
</dbReference>
<dbReference type="InterPro" id="IPR009057">
    <property type="entry name" value="Homeodomain-like_sf"/>
</dbReference>
<keyword evidence="1 2" id="KW-0539">Nucleus</keyword>
<feature type="DNA-binding region" description="Homeobox" evidence="1">
    <location>
        <begin position="3"/>
        <end position="19"/>
    </location>
</feature>
<dbReference type="GO" id="GO:0005634">
    <property type="term" value="C:nucleus"/>
    <property type="evidence" value="ECO:0007669"/>
    <property type="project" value="UniProtKB-SubCell"/>
</dbReference>
<sequence length="194" mass="22303">MLDVQIWFQNRRAKWRRIAVQERKSLQVTTSESTLPLERSCFFTLTKAKVSEQILAYSLAHLEQFGGTKHHLPASFHPFAPLCETGAQMLHPFAGPHQFHTPPSQPEMGSALIQRFWSSNRRGFGSWTRFSTCSVESKHSEEEQRARRDQDGTRREDSIRIFQLRLGFVHIRVSVGAPVLEIQHLNTHTDPGQD</sequence>
<dbReference type="GO" id="GO:0003677">
    <property type="term" value="F:DNA binding"/>
    <property type="evidence" value="ECO:0007669"/>
    <property type="project" value="UniProtKB-UniRule"/>
</dbReference>
<accession>A0A8J4TAN0</accession>
<comment type="subcellular location">
    <subcellularLocation>
        <location evidence="1 2">Nucleus</location>
    </subcellularLocation>
</comment>
<dbReference type="EMBL" id="QNUK01000460">
    <property type="protein sequence ID" value="KAF5893021.1"/>
    <property type="molecule type" value="Genomic_DNA"/>
</dbReference>
<reference evidence="4" key="1">
    <citation type="submission" date="2020-07" db="EMBL/GenBank/DDBJ databases">
        <title>Clarias magur genome sequencing, assembly and annotation.</title>
        <authorList>
            <person name="Kushwaha B."/>
            <person name="Kumar R."/>
            <person name="Das P."/>
            <person name="Joshi C.G."/>
            <person name="Kumar D."/>
            <person name="Nagpure N.S."/>
            <person name="Pandey M."/>
            <person name="Agarwal S."/>
            <person name="Srivastava S."/>
            <person name="Singh M."/>
            <person name="Sahoo L."/>
            <person name="Jayasankar P."/>
            <person name="Meher P.K."/>
            <person name="Koringa P.G."/>
            <person name="Iquebal M.A."/>
            <person name="Das S.P."/>
            <person name="Bit A."/>
            <person name="Patnaik S."/>
            <person name="Patel N."/>
            <person name="Shah T.M."/>
            <person name="Hinsu A."/>
            <person name="Jena J.K."/>
        </authorList>
    </citation>
    <scope>NUCLEOTIDE SEQUENCE</scope>
    <source>
        <strain evidence="4">CIFAMagur01</strain>
        <tissue evidence="4">Testis</tissue>
    </source>
</reference>
<dbReference type="SUPFAM" id="SSF46689">
    <property type="entry name" value="Homeodomain-like"/>
    <property type="match status" value="1"/>
</dbReference>
<dbReference type="CDD" id="cd00086">
    <property type="entry name" value="homeodomain"/>
    <property type="match status" value="1"/>
</dbReference>
<feature type="domain" description="Homeobox" evidence="3">
    <location>
        <begin position="1"/>
        <end position="18"/>
    </location>
</feature>
<keyword evidence="1 2" id="KW-0238">DNA-binding</keyword>
<name>A0A8J4TAN0_CLAMG</name>
<dbReference type="InterPro" id="IPR001356">
    <property type="entry name" value="HD"/>
</dbReference>
<protein>
    <submittedName>
        <fullName evidence="4">Intestine-specific homeobox-like isoform X2</fullName>
    </submittedName>
</protein>
<evidence type="ECO:0000313" key="4">
    <source>
        <dbReference type="EMBL" id="KAF5893021.1"/>
    </source>
</evidence>
<evidence type="ECO:0000259" key="3">
    <source>
        <dbReference type="PROSITE" id="PS50071"/>
    </source>
</evidence>